<evidence type="ECO:0000256" key="2">
    <source>
        <dbReference type="SAM" id="MobiDB-lite"/>
    </source>
</evidence>
<evidence type="ECO:0000313" key="3">
    <source>
        <dbReference type="EMBL" id="RFU34231.1"/>
    </source>
</evidence>
<feature type="region of interest" description="Disordered" evidence="2">
    <location>
        <begin position="367"/>
        <end position="415"/>
    </location>
</feature>
<sequence>MKTILQLLRKLGSKDISDAARIIDQNQKLEAQIESLQESQADTLKKLSSANAEVQRLKSEHNILFQSFEDRFKKWSFETSTQKDLESKLTASEQRLSKAIQQAKRLQKPELKTLSANFNNLVEANHKFVRKYFATELPEGKNLTWESISAQLLDGGIAKIVLRKFVQPLCLLSGNLRMALAENIISVIYDQQIFQQYYSPKSTEIDDALNQLYQQDPRREAIFRIQLLSAYPPEEEKERIEGLVESGADKAARFLDPLLFTPSTRTAFRSELEELFLDAANIWRKVQRSDRRGTVRNEPDYNWGQYEEYNKPVPMHTDHMTNTLASPIMSLFPQVMIDEDEICPGYALFSNQGTAVTADHVMSKARNSISGGIPNGGSPRRARTFSNATDDPPLSPKSPSSGTLKHPPTKNRISAARAAPALMLISSELAARSAPVP</sequence>
<keyword evidence="4" id="KW-1185">Reference proteome</keyword>
<proteinExistence type="predicted"/>
<gene>
    <name evidence="3" type="ORF">B7463_g2184</name>
</gene>
<accession>A0A3E2HMG3</accession>
<dbReference type="OrthoDB" id="3555693at2759"/>
<protein>
    <submittedName>
        <fullName evidence="3">Uncharacterized protein</fullName>
    </submittedName>
</protein>
<feature type="coiled-coil region" evidence="1">
    <location>
        <begin position="19"/>
        <end position="102"/>
    </location>
</feature>
<evidence type="ECO:0000313" key="4">
    <source>
        <dbReference type="Proteomes" id="UP000258309"/>
    </source>
</evidence>
<name>A0A3E2HMG3_SCYLI</name>
<dbReference type="AlphaFoldDB" id="A0A3E2HMG3"/>
<feature type="compositionally biased region" description="Low complexity" evidence="2">
    <location>
        <begin position="367"/>
        <end position="379"/>
    </location>
</feature>
<dbReference type="STRING" id="5539.A0A3E2HMG3"/>
<feature type="non-terminal residue" evidence="3">
    <location>
        <position position="1"/>
    </location>
</feature>
<evidence type="ECO:0000256" key="1">
    <source>
        <dbReference type="SAM" id="Coils"/>
    </source>
</evidence>
<dbReference type="Proteomes" id="UP000258309">
    <property type="component" value="Unassembled WGS sequence"/>
</dbReference>
<dbReference type="EMBL" id="NCSJ02000024">
    <property type="protein sequence ID" value="RFU34231.1"/>
    <property type="molecule type" value="Genomic_DNA"/>
</dbReference>
<feature type="non-terminal residue" evidence="3">
    <location>
        <position position="437"/>
    </location>
</feature>
<organism evidence="3 4">
    <name type="scientific">Scytalidium lignicola</name>
    <name type="common">Hyphomycete</name>
    <dbReference type="NCBI Taxonomy" id="5539"/>
    <lineage>
        <taxon>Eukaryota</taxon>
        <taxon>Fungi</taxon>
        <taxon>Dikarya</taxon>
        <taxon>Ascomycota</taxon>
        <taxon>Pezizomycotina</taxon>
        <taxon>Leotiomycetes</taxon>
        <taxon>Leotiomycetes incertae sedis</taxon>
        <taxon>Scytalidium</taxon>
    </lineage>
</organism>
<keyword evidence="1" id="KW-0175">Coiled coil</keyword>
<reference evidence="3 4" key="1">
    <citation type="submission" date="2018-05" db="EMBL/GenBank/DDBJ databases">
        <title>Draft genome sequence of Scytalidium lignicola DSM 105466, a ubiquitous saprotrophic fungus.</title>
        <authorList>
            <person name="Buettner E."/>
            <person name="Gebauer A.M."/>
            <person name="Hofrichter M."/>
            <person name="Liers C."/>
            <person name="Kellner H."/>
        </authorList>
    </citation>
    <scope>NUCLEOTIDE SEQUENCE [LARGE SCALE GENOMIC DNA]</scope>
    <source>
        <strain evidence="3 4">DSM 105466</strain>
    </source>
</reference>
<comment type="caution">
    <text evidence="3">The sequence shown here is derived from an EMBL/GenBank/DDBJ whole genome shotgun (WGS) entry which is preliminary data.</text>
</comment>